<organism evidence="1 2">
    <name type="scientific">Muraenolepis orangiensis</name>
    <name type="common">Patagonian moray cod</name>
    <dbReference type="NCBI Taxonomy" id="630683"/>
    <lineage>
        <taxon>Eukaryota</taxon>
        <taxon>Metazoa</taxon>
        <taxon>Chordata</taxon>
        <taxon>Craniata</taxon>
        <taxon>Vertebrata</taxon>
        <taxon>Euteleostomi</taxon>
        <taxon>Actinopterygii</taxon>
        <taxon>Neopterygii</taxon>
        <taxon>Teleostei</taxon>
        <taxon>Neoteleostei</taxon>
        <taxon>Acanthomorphata</taxon>
        <taxon>Zeiogadaria</taxon>
        <taxon>Gadariae</taxon>
        <taxon>Gadiformes</taxon>
        <taxon>Muraenolepidoidei</taxon>
        <taxon>Muraenolepididae</taxon>
        <taxon>Muraenolepis</taxon>
    </lineage>
</organism>
<sequence>GGPGNPVQKQLTCLLNNITCFYHPPNQGCWHASAGLWITAAPEEQRLTDAHLLEFSHSLRQCSPRASRLAWGLLEYAVRAVSSLYPTGYGVGPELRRIRDHVSGDRPMSREELLQSLAIIQHSPPPPPSTNPMYPT</sequence>
<dbReference type="EMBL" id="JANIIK010000040">
    <property type="protein sequence ID" value="KAJ3607424.1"/>
    <property type="molecule type" value="Genomic_DNA"/>
</dbReference>
<feature type="non-terminal residue" evidence="1">
    <location>
        <position position="1"/>
    </location>
</feature>
<dbReference type="AlphaFoldDB" id="A0A9Q0EIF3"/>
<evidence type="ECO:0000313" key="1">
    <source>
        <dbReference type="EMBL" id="KAJ3607424.1"/>
    </source>
</evidence>
<dbReference type="Proteomes" id="UP001148018">
    <property type="component" value="Unassembled WGS sequence"/>
</dbReference>
<comment type="caution">
    <text evidence="1">The sequence shown here is derived from an EMBL/GenBank/DDBJ whole genome shotgun (WGS) entry which is preliminary data.</text>
</comment>
<accession>A0A9Q0EIF3</accession>
<reference evidence="1" key="1">
    <citation type="submission" date="2022-07" db="EMBL/GenBank/DDBJ databases">
        <title>Chromosome-level genome of Muraenolepis orangiensis.</title>
        <authorList>
            <person name="Kim J."/>
        </authorList>
    </citation>
    <scope>NUCLEOTIDE SEQUENCE</scope>
    <source>
        <strain evidence="1">KU_S4_2022</strain>
        <tissue evidence="1">Muscle</tissue>
    </source>
</reference>
<feature type="non-terminal residue" evidence="1">
    <location>
        <position position="136"/>
    </location>
</feature>
<proteinExistence type="predicted"/>
<gene>
    <name evidence="1" type="ORF">NHX12_024475</name>
</gene>
<keyword evidence="2" id="KW-1185">Reference proteome</keyword>
<protein>
    <submittedName>
        <fullName evidence="1">Uncharacterized protein</fullName>
    </submittedName>
</protein>
<dbReference type="OrthoDB" id="17907at2759"/>
<evidence type="ECO:0000313" key="2">
    <source>
        <dbReference type="Proteomes" id="UP001148018"/>
    </source>
</evidence>
<name>A0A9Q0EIF3_9TELE</name>